<dbReference type="EMBL" id="AP025184">
    <property type="protein sequence ID" value="BDB55590.1"/>
    <property type="molecule type" value="Genomic_DNA"/>
</dbReference>
<name>A0ABN6L1Q0_9FLAO</name>
<sequence length="79" mass="8591">MGSIVQNGKFALCALALDKQLNNVDFPTFGNPTIPAFMIILFSKSGQSPPKFAIPLIKCANIELKKGSLNKNVEFLHSL</sequence>
<evidence type="ECO:0000313" key="1">
    <source>
        <dbReference type="EMBL" id="BDB55590.1"/>
    </source>
</evidence>
<organism evidence="1 2">
    <name type="scientific">Flavobacterium ammoniigenes</name>
    <dbReference type="NCBI Taxonomy" id="1751095"/>
    <lineage>
        <taxon>Bacteria</taxon>
        <taxon>Pseudomonadati</taxon>
        <taxon>Bacteroidota</taxon>
        <taxon>Flavobacteriia</taxon>
        <taxon>Flavobacteriales</taxon>
        <taxon>Flavobacteriaceae</taxon>
        <taxon>Flavobacterium</taxon>
    </lineage>
</organism>
<gene>
    <name evidence="1" type="ORF">GENT5_18950</name>
</gene>
<dbReference type="Proteomes" id="UP001319867">
    <property type="component" value="Chromosome"/>
</dbReference>
<reference evidence="1 2" key="2">
    <citation type="journal article" date="2022" name="Microorganisms">
        <title>Complete Genome Sequences of Two Flavobacterium ammonificans Strains and a Flavobacterium ammoniigenes Strain of Ammonifying Bacterioplankton Isolated from Surface River Water.</title>
        <authorList>
            <person name="Suda W."/>
            <person name="Ogata Y."/>
            <person name="Shindo C."/>
            <person name="Watanabe K."/>
        </authorList>
    </citation>
    <scope>NUCLEOTIDE SEQUENCE [LARGE SCALE GENOMIC DNA]</scope>
    <source>
        <strain evidence="1 2">GENT5</strain>
    </source>
</reference>
<reference evidence="1 2" key="1">
    <citation type="journal article" date="2022" name="Int. J. Syst. Evol. Microbiol.">
        <title>Flavobacterium ammonificans sp. nov. and Flavobacterium ammoniigenes sp. nov., ammonifying bacteria isolated from surface river water.</title>
        <authorList>
            <person name="Watanabe K."/>
            <person name="Kitamura T."/>
            <person name="Ogata Y."/>
            <person name="Shindo C."/>
            <person name="Suda W."/>
        </authorList>
    </citation>
    <scope>NUCLEOTIDE SEQUENCE [LARGE SCALE GENOMIC DNA]</scope>
    <source>
        <strain evidence="1 2">GENT5</strain>
    </source>
</reference>
<protein>
    <submittedName>
        <fullName evidence="1">Uncharacterized protein</fullName>
    </submittedName>
</protein>
<proteinExistence type="predicted"/>
<accession>A0ABN6L1Q0</accession>
<keyword evidence="2" id="KW-1185">Reference proteome</keyword>
<evidence type="ECO:0000313" key="2">
    <source>
        <dbReference type="Proteomes" id="UP001319867"/>
    </source>
</evidence>